<dbReference type="InParanoid" id="A0A0G4EYI5"/>
<sequence>MVKASSKSTTASKGKTGKGKTGKGKTGKGKTGKGSTKKAGPTKNADVFSSTTVRKTRLISDDHDFASASDHFETAKLPEFQWHDYAKVLHMVPTPIPPPRTDEGNKTLAVIKPRL</sequence>
<dbReference type="VEuPathDB" id="CryptoDB:Vbra_5460"/>
<protein>
    <submittedName>
        <fullName evidence="2">Uncharacterized protein</fullName>
    </submittedName>
</protein>
<feature type="compositionally biased region" description="Low complexity" evidence="1">
    <location>
        <begin position="1"/>
        <end position="14"/>
    </location>
</feature>
<dbReference type="AlphaFoldDB" id="A0A0G4EYI5"/>
<dbReference type="EMBL" id="CDMY01000343">
    <property type="protein sequence ID" value="CEM03515.1"/>
    <property type="molecule type" value="Genomic_DNA"/>
</dbReference>
<keyword evidence="3" id="KW-1185">Reference proteome</keyword>
<evidence type="ECO:0000256" key="1">
    <source>
        <dbReference type="SAM" id="MobiDB-lite"/>
    </source>
</evidence>
<feature type="compositionally biased region" description="Basic residues" evidence="1">
    <location>
        <begin position="15"/>
        <end position="31"/>
    </location>
</feature>
<reference evidence="2 3" key="1">
    <citation type="submission" date="2014-11" db="EMBL/GenBank/DDBJ databases">
        <authorList>
            <person name="Zhu J."/>
            <person name="Qi W."/>
            <person name="Song R."/>
        </authorList>
    </citation>
    <scope>NUCLEOTIDE SEQUENCE [LARGE SCALE GENOMIC DNA]</scope>
</reference>
<proteinExistence type="predicted"/>
<accession>A0A0G4EYI5</accession>
<organism evidence="2 3">
    <name type="scientific">Vitrella brassicaformis (strain CCMP3155)</name>
    <dbReference type="NCBI Taxonomy" id="1169540"/>
    <lineage>
        <taxon>Eukaryota</taxon>
        <taxon>Sar</taxon>
        <taxon>Alveolata</taxon>
        <taxon>Colpodellida</taxon>
        <taxon>Vitrellaceae</taxon>
        <taxon>Vitrella</taxon>
    </lineage>
</organism>
<feature type="region of interest" description="Disordered" evidence="1">
    <location>
        <begin position="1"/>
        <end position="53"/>
    </location>
</feature>
<name>A0A0G4EYI5_VITBC</name>
<evidence type="ECO:0000313" key="2">
    <source>
        <dbReference type="EMBL" id="CEM03515.1"/>
    </source>
</evidence>
<gene>
    <name evidence="2" type="ORF">Vbra_5460</name>
</gene>
<evidence type="ECO:0000313" key="3">
    <source>
        <dbReference type="Proteomes" id="UP000041254"/>
    </source>
</evidence>
<dbReference type="Proteomes" id="UP000041254">
    <property type="component" value="Unassembled WGS sequence"/>
</dbReference>